<evidence type="ECO:0000313" key="2">
    <source>
        <dbReference type="EMBL" id="KAJ7722266.1"/>
    </source>
</evidence>
<dbReference type="EMBL" id="JARJLG010000259">
    <property type="protein sequence ID" value="KAJ7722266.1"/>
    <property type="molecule type" value="Genomic_DNA"/>
</dbReference>
<comment type="caution">
    <text evidence="2">The sequence shown here is derived from an EMBL/GenBank/DDBJ whole genome shotgun (WGS) entry which is preliminary data.</text>
</comment>
<name>A0AAD7HJM9_9AGAR</name>
<dbReference type="Proteomes" id="UP001215280">
    <property type="component" value="Unassembled WGS sequence"/>
</dbReference>
<sequence>MSSLQALARPSGRKISDRTQQLDVGSDEYPRTSNLFFCQDSVHDLGGSESNMNLSLRGSIQVVQDSERNLMASKHSETSCFKPEKLQDGLDRVESRSRANEREMHAQIKRKAGDHKRAMEKGCRGADGATNLKPSGPSATIARSDRLASPTALFFTTAGAGDSQCSGLRRLEFEALSKRYPLAGQFRFAAMSCKAQFNDAVVAQWRSLWSQGPLHCSEELALSPATPKSVAQALMTCAMKQRPRSEQGFSAALATTMAPKPIADTSTPPILRVGNGHWVEDEQMVKSRQYTTHNPFCPISHEYCTAKSRASFAGWTLQGNISSRMAAQNRNIRARNAGNNGSNCSSLKMSQSWSFHSPIRASWA</sequence>
<evidence type="ECO:0000256" key="1">
    <source>
        <dbReference type="SAM" id="MobiDB-lite"/>
    </source>
</evidence>
<gene>
    <name evidence="2" type="ORF">DFH07DRAFT_1006642</name>
</gene>
<organism evidence="2 3">
    <name type="scientific">Mycena maculata</name>
    <dbReference type="NCBI Taxonomy" id="230809"/>
    <lineage>
        <taxon>Eukaryota</taxon>
        <taxon>Fungi</taxon>
        <taxon>Dikarya</taxon>
        <taxon>Basidiomycota</taxon>
        <taxon>Agaricomycotina</taxon>
        <taxon>Agaricomycetes</taxon>
        <taxon>Agaricomycetidae</taxon>
        <taxon>Agaricales</taxon>
        <taxon>Marasmiineae</taxon>
        <taxon>Mycenaceae</taxon>
        <taxon>Mycena</taxon>
    </lineage>
</organism>
<evidence type="ECO:0000313" key="3">
    <source>
        <dbReference type="Proteomes" id="UP001215280"/>
    </source>
</evidence>
<protein>
    <submittedName>
        <fullName evidence="2">Uncharacterized protein</fullName>
    </submittedName>
</protein>
<accession>A0AAD7HJM9</accession>
<reference evidence="2" key="1">
    <citation type="submission" date="2023-03" db="EMBL/GenBank/DDBJ databases">
        <title>Massive genome expansion in bonnet fungi (Mycena s.s.) driven by repeated elements and novel gene families across ecological guilds.</title>
        <authorList>
            <consortium name="Lawrence Berkeley National Laboratory"/>
            <person name="Harder C.B."/>
            <person name="Miyauchi S."/>
            <person name="Viragh M."/>
            <person name="Kuo A."/>
            <person name="Thoen E."/>
            <person name="Andreopoulos B."/>
            <person name="Lu D."/>
            <person name="Skrede I."/>
            <person name="Drula E."/>
            <person name="Henrissat B."/>
            <person name="Morin E."/>
            <person name="Kohler A."/>
            <person name="Barry K."/>
            <person name="LaButti K."/>
            <person name="Morin E."/>
            <person name="Salamov A."/>
            <person name="Lipzen A."/>
            <person name="Mereny Z."/>
            <person name="Hegedus B."/>
            <person name="Baldrian P."/>
            <person name="Stursova M."/>
            <person name="Weitz H."/>
            <person name="Taylor A."/>
            <person name="Grigoriev I.V."/>
            <person name="Nagy L.G."/>
            <person name="Martin F."/>
            <person name="Kauserud H."/>
        </authorList>
    </citation>
    <scope>NUCLEOTIDE SEQUENCE</scope>
    <source>
        <strain evidence="2">CBHHK188m</strain>
    </source>
</reference>
<keyword evidence="3" id="KW-1185">Reference proteome</keyword>
<dbReference type="AlphaFoldDB" id="A0AAD7HJM9"/>
<proteinExistence type="predicted"/>
<feature type="region of interest" description="Disordered" evidence="1">
    <location>
        <begin position="1"/>
        <end position="26"/>
    </location>
</feature>